<proteinExistence type="predicted"/>
<evidence type="ECO:0000256" key="1">
    <source>
        <dbReference type="SAM" id="MobiDB-lite"/>
    </source>
</evidence>
<evidence type="ECO:0000313" key="2">
    <source>
        <dbReference type="EMBL" id="KYF39599.1"/>
    </source>
</evidence>
<feature type="region of interest" description="Disordered" evidence="1">
    <location>
        <begin position="73"/>
        <end position="111"/>
    </location>
</feature>
<comment type="caution">
    <text evidence="2">The sequence shown here is derived from an EMBL/GenBank/DDBJ whole genome shotgun (WGS) entry which is preliminary data.</text>
</comment>
<dbReference type="AlphaFoldDB" id="A0A139XLE9"/>
<gene>
    <name evidence="2" type="ORF">TGARI_307815</name>
</gene>
<accession>A0A139XLE9</accession>
<reference evidence="2 3" key="1">
    <citation type="journal article" date="2016" name="Nat. Commun.">
        <title>Local admixture of amplified and diversified secreted pathogenesis determinants shapes mosaic Toxoplasma gondii genomes.</title>
        <authorList>
            <person name="Lorenzi H."/>
            <person name="Khan A."/>
            <person name="Behnke M.S."/>
            <person name="Namasivayam S."/>
            <person name="Swapna L.S."/>
            <person name="Hadjithomas M."/>
            <person name="Karamycheva S."/>
            <person name="Pinney D."/>
            <person name="Brunk B.P."/>
            <person name="Ajioka J.W."/>
            <person name="Ajzenberg D."/>
            <person name="Boothroyd J.C."/>
            <person name="Boyle J.P."/>
            <person name="Darde M.L."/>
            <person name="Diaz-Miranda M.A."/>
            <person name="Dubey J.P."/>
            <person name="Fritz H.M."/>
            <person name="Gennari S.M."/>
            <person name="Gregory B.D."/>
            <person name="Kim K."/>
            <person name="Saeij J.P."/>
            <person name="Su C."/>
            <person name="White M.W."/>
            <person name="Zhu X.Q."/>
            <person name="Howe D.K."/>
            <person name="Rosenthal B.M."/>
            <person name="Grigg M.E."/>
            <person name="Parkinson J."/>
            <person name="Liu L."/>
            <person name="Kissinger J.C."/>
            <person name="Roos D.S."/>
            <person name="Sibley L.D."/>
        </authorList>
    </citation>
    <scope>NUCLEOTIDE SEQUENCE [LARGE SCALE GENOMIC DNA]</scope>
    <source>
        <strain evidence="2 3">ARI</strain>
    </source>
</reference>
<dbReference type="VEuPathDB" id="ToxoDB:TGARI_307815"/>
<evidence type="ECO:0000313" key="3">
    <source>
        <dbReference type="Proteomes" id="UP000074247"/>
    </source>
</evidence>
<name>A0A139XLE9_TOXGO</name>
<organism evidence="2 3">
    <name type="scientific">Toxoplasma gondii ARI</name>
    <dbReference type="NCBI Taxonomy" id="1074872"/>
    <lineage>
        <taxon>Eukaryota</taxon>
        <taxon>Sar</taxon>
        <taxon>Alveolata</taxon>
        <taxon>Apicomplexa</taxon>
        <taxon>Conoidasida</taxon>
        <taxon>Coccidia</taxon>
        <taxon>Eucoccidiorida</taxon>
        <taxon>Eimeriorina</taxon>
        <taxon>Sarcocystidae</taxon>
        <taxon>Toxoplasma</taxon>
    </lineage>
</organism>
<protein>
    <submittedName>
        <fullName evidence="2">Uncharacterized protein</fullName>
    </submittedName>
</protein>
<dbReference type="Proteomes" id="UP000074247">
    <property type="component" value="Unassembled WGS sequence"/>
</dbReference>
<dbReference type="EMBL" id="AGQS02005699">
    <property type="protein sequence ID" value="KYF39599.1"/>
    <property type="molecule type" value="Genomic_DNA"/>
</dbReference>
<sequence>MKKADVHAVDVHCMHRHAKIFLRDYTQGRRPKMKTEGQPGLVQNSCTSQSEYSVEKAVRKAFWKQCKYVKAAQATTNETNKRKTRERRSNNDRRKHVAHPTQLGLHSPCGPSLGKKRVRMGHTIINKEIPVVKSSYSSTSRWTKAAAPTGAGSGAT</sequence>
<feature type="region of interest" description="Disordered" evidence="1">
    <location>
        <begin position="136"/>
        <end position="156"/>
    </location>
</feature>